<sequence>MKYLMLIFITLCVVFPITAQETILSMDKAIKLALERNPTIQAAALETSRQYTLRKACIDIPKTEVMLTSGQYNSIRKNDNHIAVSQGIPFPSFFYAQRALNKALITSAKFKEAVVRNELILEIKQTFNQLLYLKARQRTLLRHDSLLTDLANINTLLYTTGEGTLLAKTAGDTQLLEIKNLVARNQSDVNTTLNRLEMLCQFSPIRDVEGYLETLVAPDEINTSALSESPSLAFALQQVEVSRRRQKEEVSRMLPDLRVGYFSQTLIGSQNINGRDEFFGSGKRFYGFQVGISVPLYMVSHSAKIKAASLATDAAQKQSDAFHLTLAQQYNEAIQELYKNKASVNYYKESALPTAAHLTSQSNKAYQSGELSYANHIMNLRQALSVAEGYLLAFQQYNQSIIIIEFLNGN</sequence>
<dbReference type="InterPro" id="IPR010131">
    <property type="entry name" value="MdtP/NodT-like"/>
</dbReference>
<dbReference type="GO" id="GO:0015562">
    <property type="term" value="F:efflux transmembrane transporter activity"/>
    <property type="evidence" value="ECO:0007669"/>
    <property type="project" value="InterPro"/>
</dbReference>
<reference evidence="1 2" key="1">
    <citation type="submission" date="2017-02" db="EMBL/GenBank/DDBJ databases">
        <authorList>
            <person name="Peterson S.W."/>
        </authorList>
    </citation>
    <scope>NUCLEOTIDE SEQUENCE [LARGE SCALE GENOMIC DNA]</scope>
    <source>
        <strain evidence="1 2">DSM 25262</strain>
    </source>
</reference>
<protein>
    <submittedName>
        <fullName evidence="1">Outer membrane efflux protein</fullName>
    </submittedName>
</protein>
<dbReference type="PANTHER" id="PTHR30203:SF24">
    <property type="entry name" value="BLR4935 PROTEIN"/>
    <property type="match status" value="1"/>
</dbReference>
<evidence type="ECO:0000313" key="1">
    <source>
        <dbReference type="EMBL" id="SKC83607.1"/>
    </source>
</evidence>
<dbReference type="SUPFAM" id="SSF56954">
    <property type="entry name" value="Outer membrane efflux proteins (OEP)"/>
    <property type="match status" value="1"/>
</dbReference>
<name>A0A1T5M5V1_9BACT</name>
<dbReference type="AlphaFoldDB" id="A0A1T5M5V1"/>
<dbReference type="EMBL" id="FUZU01000003">
    <property type="protein sequence ID" value="SKC83607.1"/>
    <property type="molecule type" value="Genomic_DNA"/>
</dbReference>
<proteinExistence type="predicted"/>
<gene>
    <name evidence="1" type="ORF">SAMN05660236_4495</name>
</gene>
<dbReference type="Proteomes" id="UP000190961">
    <property type="component" value="Unassembled WGS sequence"/>
</dbReference>
<organism evidence="1 2">
    <name type="scientific">Ohtaekwangia koreensis</name>
    <dbReference type="NCBI Taxonomy" id="688867"/>
    <lineage>
        <taxon>Bacteria</taxon>
        <taxon>Pseudomonadati</taxon>
        <taxon>Bacteroidota</taxon>
        <taxon>Cytophagia</taxon>
        <taxon>Cytophagales</taxon>
        <taxon>Fulvivirgaceae</taxon>
        <taxon>Ohtaekwangia</taxon>
    </lineage>
</organism>
<dbReference type="STRING" id="688867.SAMN05660236_4495"/>
<dbReference type="Gene3D" id="1.20.1600.10">
    <property type="entry name" value="Outer membrane efflux proteins (OEP)"/>
    <property type="match status" value="1"/>
</dbReference>
<accession>A0A1T5M5V1</accession>
<keyword evidence="2" id="KW-1185">Reference proteome</keyword>
<evidence type="ECO:0000313" key="2">
    <source>
        <dbReference type="Proteomes" id="UP000190961"/>
    </source>
</evidence>
<dbReference type="PANTHER" id="PTHR30203">
    <property type="entry name" value="OUTER MEMBRANE CATION EFFLUX PROTEIN"/>
    <property type="match status" value="1"/>
</dbReference>